<feature type="transmembrane region" description="Helical" evidence="6">
    <location>
        <begin position="395"/>
        <end position="414"/>
    </location>
</feature>
<dbReference type="PANTHER" id="PTHR30294">
    <property type="entry name" value="MEMBRANE COMPONENT OF ABC TRANSPORTER YHHJ-RELATED"/>
    <property type="match status" value="1"/>
</dbReference>
<name>A0A0S7C280_9BACT</name>
<evidence type="ECO:0000313" key="8">
    <source>
        <dbReference type="EMBL" id="GAP43280.1"/>
    </source>
</evidence>
<dbReference type="PANTHER" id="PTHR30294:SF29">
    <property type="entry name" value="MULTIDRUG ABC TRANSPORTER PERMEASE YBHS-RELATED"/>
    <property type="match status" value="1"/>
</dbReference>
<dbReference type="RefSeq" id="WP_062040174.1">
    <property type="nucleotide sequence ID" value="NZ_DF968182.1"/>
</dbReference>
<gene>
    <name evidence="8" type="ORF">TBC1_111430</name>
</gene>
<feature type="transmembrane region" description="Helical" evidence="6">
    <location>
        <begin position="21"/>
        <end position="42"/>
    </location>
</feature>
<dbReference type="Pfam" id="PF12698">
    <property type="entry name" value="ABC2_membrane_3"/>
    <property type="match status" value="1"/>
</dbReference>
<feature type="domain" description="ABC-2 type transporter transmembrane" evidence="7">
    <location>
        <begin position="19"/>
        <end position="441"/>
    </location>
</feature>
<evidence type="ECO:0000259" key="7">
    <source>
        <dbReference type="Pfam" id="PF12698"/>
    </source>
</evidence>
<proteinExistence type="predicted"/>
<evidence type="ECO:0000256" key="3">
    <source>
        <dbReference type="ARBA" id="ARBA00022692"/>
    </source>
</evidence>
<organism evidence="8">
    <name type="scientific">Lentimicrobium saccharophilum</name>
    <dbReference type="NCBI Taxonomy" id="1678841"/>
    <lineage>
        <taxon>Bacteria</taxon>
        <taxon>Pseudomonadati</taxon>
        <taxon>Bacteroidota</taxon>
        <taxon>Bacteroidia</taxon>
        <taxon>Bacteroidales</taxon>
        <taxon>Lentimicrobiaceae</taxon>
        <taxon>Lentimicrobium</taxon>
    </lineage>
</organism>
<dbReference type="InterPro" id="IPR051449">
    <property type="entry name" value="ABC-2_transporter_component"/>
</dbReference>
<evidence type="ECO:0000256" key="1">
    <source>
        <dbReference type="ARBA" id="ARBA00004651"/>
    </source>
</evidence>
<dbReference type="SUPFAM" id="SSF53850">
    <property type="entry name" value="Periplasmic binding protein-like II"/>
    <property type="match status" value="1"/>
</dbReference>
<keyword evidence="5 6" id="KW-0472">Membrane</keyword>
<evidence type="ECO:0000256" key="6">
    <source>
        <dbReference type="SAM" id="Phobius"/>
    </source>
</evidence>
<keyword evidence="4 6" id="KW-1133">Transmembrane helix</keyword>
<reference evidence="8" key="1">
    <citation type="journal article" date="2015" name="Genome Announc.">
        <title>Draft Genome Sequence of Bacteroidales Strain TBC1, a Novel Isolate from a Methanogenic Wastewater Treatment System.</title>
        <authorList>
            <person name="Tourlousse D.M."/>
            <person name="Matsuura N."/>
            <person name="Sun L."/>
            <person name="Toyonaga M."/>
            <person name="Kuroda K."/>
            <person name="Ohashi A."/>
            <person name="Cruz R."/>
            <person name="Yamaguchi T."/>
            <person name="Sekiguchi Y."/>
        </authorList>
    </citation>
    <scope>NUCLEOTIDE SEQUENCE [LARGE SCALE GENOMIC DNA]</scope>
    <source>
        <strain evidence="8">TBC1</strain>
    </source>
</reference>
<keyword evidence="3 6" id="KW-0812">Transmembrane</keyword>
<keyword evidence="2" id="KW-1003">Cell membrane</keyword>
<dbReference type="AlphaFoldDB" id="A0A0S7C280"/>
<evidence type="ECO:0000256" key="5">
    <source>
        <dbReference type="ARBA" id="ARBA00023136"/>
    </source>
</evidence>
<dbReference type="GO" id="GO:0140359">
    <property type="term" value="F:ABC-type transporter activity"/>
    <property type="evidence" value="ECO:0007669"/>
    <property type="project" value="InterPro"/>
</dbReference>
<dbReference type="OrthoDB" id="9768837at2"/>
<feature type="transmembrane region" description="Helical" evidence="6">
    <location>
        <begin position="369"/>
        <end position="388"/>
    </location>
</feature>
<evidence type="ECO:0000256" key="4">
    <source>
        <dbReference type="ARBA" id="ARBA00022989"/>
    </source>
</evidence>
<dbReference type="Proteomes" id="UP000053091">
    <property type="component" value="Unassembled WGS sequence"/>
</dbReference>
<accession>A0A0S7C280</accession>
<keyword evidence="9" id="KW-1185">Reference proteome</keyword>
<dbReference type="Gene3D" id="3.40.190.10">
    <property type="entry name" value="Periplasmic binding protein-like II"/>
    <property type="match status" value="1"/>
</dbReference>
<dbReference type="EMBL" id="DF968182">
    <property type="protein sequence ID" value="GAP43280.1"/>
    <property type="molecule type" value="Genomic_DNA"/>
</dbReference>
<feature type="transmembrane region" description="Helical" evidence="6">
    <location>
        <begin position="420"/>
        <end position="441"/>
    </location>
</feature>
<protein>
    <submittedName>
        <fullName evidence="8">ABC-2 family transporter protein</fullName>
    </submittedName>
</protein>
<sequence>MNKIILVIKREYLSRVQKKSFIVMTILGPILMAALFIVPIYLSQMSDEVKKVDILDETGWFINKFENSERFNFEYVFTDLETAKTAMMAKKGYALLYIPRPEVSVPASAMIFSEKQASIDLKGYIRSVMGKEVENQKLGAEIIREIKKANPDFNTGENDTASRESIVSEEILKNIKTNIKLTSIRIGEEGKEEKSFTEVSMGVGMFAGILIYFFIFLFGSQVMRGVIEEKVSRIVEVIVSSVKPFQLMMGKIVGVALVGLTQFMLWVVLTLAIVTVFQTAMPDSMKKDETVQAFNPGTRIPASAEANINFEETESPDNMDRIIEALQSIDYGTMIFSFIFFFLGGYLLYGAMFAAIGAAVDNETDTQQFMMPVTIPLILSIIVAQFVINNPEGPVAFWFSIIPFTSPIIMMVRIPFGVPYWELALSMGLLTVTFIAAVWMAGRIYRTGILMYGKKVSWAELGKWLFYKG</sequence>
<evidence type="ECO:0000313" key="9">
    <source>
        <dbReference type="Proteomes" id="UP000053091"/>
    </source>
</evidence>
<dbReference type="GO" id="GO:0005886">
    <property type="term" value="C:plasma membrane"/>
    <property type="evidence" value="ECO:0007669"/>
    <property type="project" value="UniProtKB-SubCell"/>
</dbReference>
<comment type="subcellular location">
    <subcellularLocation>
        <location evidence="1">Cell membrane</location>
        <topology evidence="1">Multi-pass membrane protein</topology>
    </subcellularLocation>
</comment>
<feature type="transmembrane region" description="Helical" evidence="6">
    <location>
        <begin position="255"/>
        <end position="277"/>
    </location>
</feature>
<feature type="transmembrane region" description="Helical" evidence="6">
    <location>
        <begin position="199"/>
        <end position="219"/>
    </location>
</feature>
<dbReference type="STRING" id="1678841.TBC1_111430"/>
<dbReference type="InterPro" id="IPR013525">
    <property type="entry name" value="ABC2_TM"/>
</dbReference>
<dbReference type="PATRIC" id="fig|1678841.3.peg.1605"/>
<feature type="transmembrane region" description="Helical" evidence="6">
    <location>
        <begin position="329"/>
        <end position="349"/>
    </location>
</feature>
<evidence type="ECO:0000256" key="2">
    <source>
        <dbReference type="ARBA" id="ARBA00022475"/>
    </source>
</evidence>